<comment type="catalytic activity">
    <reaction evidence="3">
        <text>N(6)-octanoyl-L-lysyl-[glycine-cleavage complex H protein] + L-lysyl-[lipoyl-carrier protein] = N(6)-octanoyl-L-lysyl-[lipoyl-carrier protein] + L-lysyl-[glycine-cleavage complex H protein]</text>
        <dbReference type="Rhea" id="RHEA:20213"/>
        <dbReference type="Rhea" id="RHEA-COMP:10500"/>
        <dbReference type="Rhea" id="RHEA-COMP:10501"/>
        <dbReference type="Rhea" id="RHEA-COMP:10503"/>
        <dbReference type="Rhea" id="RHEA-COMP:10504"/>
        <dbReference type="ChEBI" id="CHEBI:29969"/>
        <dbReference type="ChEBI" id="CHEBI:78809"/>
        <dbReference type="EC" id="2.3.1.204"/>
    </reaction>
</comment>
<organism evidence="5 6">
    <name type="scientific">Oceanobacillus luteolus</name>
    <dbReference type="NCBI Taxonomy" id="1274358"/>
    <lineage>
        <taxon>Bacteria</taxon>
        <taxon>Bacillati</taxon>
        <taxon>Bacillota</taxon>
        <taxon>Bacilli</taxon>
        <taxon>Bacillales</taxon>
        <taxon>Bacillaceae</taxon>
        <taxon>Oceanobacillus</taxon>
    </lineage>
</organism>
<dbReference type="InterPro" id="IPR045864">
    <property type="entry name" value="aa-tRNA-synth_II/BPL/LPL"/>
</dbReference>
<dbReference type="PANTHER" id="PTHR43679:SF2">
    <property type="entry name" value="OCTANOYL-[GCVH]:PROTEIN N-OCTANOYLTRANSFERASE"/>
    <property type="match status" value="1"/>
</dbReference>
<dbReference type="CDD" id="cd16443">
    <property type="entry name" value="LplA"/>
    <property type="match status" value="1"/>
</dbReference>
<evidence type="ECO:0000256" key="2">
    <source>
        <dbReference type="ARBA" id="ARBA00023315"/>
    </source>
</evidence>
<name>A0ABW4HL90_9BACI</name>
<dbReference type="RefSeq" id="WP_379595700.1">
    <property type="nucleotide sequence ID" value="NZ_JBHUDE010000005.1"/>
</dbReference>
<dbReference type="SUPFAM" id="SSF55681">
    <property type="entry name" value="Class II aaRS and biotin synthetases"/>
    <property type="match status" value="1"/>
</dbReference>
<dbReference type="PANTHER" id="PTHR43679">
    <property type="entry name" value="OCTANOYLTRANSFERASE LIPM-RELATED"/>
    <property type="match status" value="1"/>
</dbReference>
<evidence type="ECO:0000256" key="3">
    <source>
        <dbReference type="HAMAP-Rule" id="MF_02119"/>
    </source>
</evidence>
<keyword evidence="5" id="KW-0436">Ligase</keyword>
<evidence type="ECO:0000259" key="4">
    <source>
        <dbReference type="PROSITE" id="PS51733"/>
    </source>
</evidence>
<protein>
    <recommendedName>
        <fullName evidence="3">Octanoyl-[GcvH]:protein N-octanoyltransferase</fullName>
        <ecNumber evidence="3">2.3.1.204</ecNumber>
    </recommendedName>
    <alternativeName>
        <fullName evidence="3">Octanoyl-[GcvH]:E2 amidotransferase</fullName>
    </alternativeName>
</protein>
<evidence type="ECO:0000313" key="6">
    <source>
        <dbReference type="Proteomes" id="UP001597221"/>
    </source>
</evidence>
<dbReference type="InterPro" id="IPR004143">
    <property type="entry name" value="BPL_LPL_catalytic"/>
</dbReference>
<feature type="site" description="Lowers pKa of active site Cys" evidence="3">
    <location>
        <position position="164"/>
    </location>
</feature>
<evidence type="ECO:0000313" key="5">
    <source>
        <dbReference type="EMBL" id="MFD1606359.1"/>
    </source>
</evidence>
<comment type="function">
    <text evidence="3">Catalyzes the amidotransfer (transamidation) of the octanoyl moiety from octanoyl-GcvH to the lipoyl domain of the E2 subunit of lipoate-dependent enzymes.</text>
</comment>
<dbReference type="PROSITE" id="PS51733">
    <property type="entry name" value="BPL_LPL_CATALYTIC"/>
    <property type="match status" value="1"/>
</dbReference>
<feature type="domain" description="BPL/LPL catalytic" evidence="4">
    <location>
        <begin position="48"/>
        <end position="232"/>
    </location>
</feature>
<evidence type="ECO:0000256" key="1">
    <source>
        <dbReference type="ARBA" id="ARBA00022679"/>
    </source>
</evidence>
<comment type="pathway">
    <text evidence="3">Protein modification; protein lipoylation via endogenous pathway; protein N(6)-(lipoyl)lysine from octanoyl-[acyl-carrier-protein].</text>
</comment>
<dbReference type="Proteomes" id="UP001597221">
    <property type="component" value="Unassembled WGS sequence"/>
</dbReference>
<feature type="active site" description="Acyl-thioester intermediate" evidence="3">
    <location>
        <position position="152"/>
    </location>
</feature>
<comment type="miscellaneous">
    <text evidence="3">The reaction proceeds via a thioester-linked acyl-enzyme intermediate.</text>
</comment>
<proteinExistence type="inferred from homology"/>
<dbReference type="HAMAP" id="MF_02119">
    <property type="entry name" value="LipL"/>
    <property type="match status" value="1"/>
</dbReference>
<dbReference type="InterPro" id="IPR050664">
    <property type="entry name" value="Octanoyltrans_LipM/LipL"/>
</dbReference>
<keyword evidence="2 3" id="KW-0012">Acyltransferase</keyword>
<accession>A0ABW4HL90</accession>
<dbReference type="Pfam" id="PF21948">
    <property type="entry name" value="LplA-B_cat"/>
    <property type="match status" value="1"/>
</dbReference>
<dbReference type="EC" id="2.3.1.204" evidence="3"/>
<dbReference type="InterPro" id="IPR024897">
    <property type="entry name" value="LipL"/>
</dbReference>
<sequence>MKKWDEIISYETFRYIDHTALHEFEGKPYTAMTSFAIDDAIATAVSNGASPPAFRLWKHPSTIVLGIPDGRLPFLDDGVAYLQEQGYRVIIRNSGGLAVALDEDVLNLSLVLPDVQHVSIHDAYEAMYHFVQHMFQDLTGEIEAYEIVGSYCPGDYDLSINGKKFAGISQRRIKEAAATQIYLDVRGNSQQRARHIQEFYRLSKRDESTKFVYPEVVPEVMGSLSDLLDHPLTVDDVKGRVYRALENLSEEIIVQEFSEQEKATFEKRYEQMLKRNERIDQR</sequence>
<dbReference type="GO" id="GO:0016874">
    <property type="term" value="F:ligase activity"/>
    <property type="evidence" value="ECO:0007669"/>
    <property type="project" value="UniProtKB-KW"/>
</dbReference>
<keyword evidence="1 3" id="KW-0808">Transferase</keyword>
<comment type="similarity">
    <text evidence="3">Belongs to the octanoyltransferase LipL family.</text>
</comment>
<dbReference type="EMBL" id="JBHUDE010000005">
    <property type="protein sequence ID" value="MFD1606359.1"/>
    <property type="molecule type" value="Genomic_DNA"/>
</dbReference>
<dbReference type="Gene3D" id="3.30.930.10">
    <property type="entry name" value="Bira Bifunctional Protein, Domain 2"/>
    <property type="match status" value="1"/>
</dbReference>
<gene>
    <name evidence="3" type="primary">lipL</name>
    <name evidence="5" type="ORF">ACFSBH_01565</name>
</gene>
<reference evidence="6" key="1">
    <citation type="journal article" date="2019" name="Int. J. Syst. Evol. Microbiol.">
        <title>The Global Catalogue of Microorganisms (GCM) 10K type strain sequencing project: providing services to taxonomists for standard genome sequencing and annotation.</title>
        <authorList>
            <consortium name="The Broad Institute Genomics Platform"/>
            <consortium name="The Broad Institute Genome Sequencing Center for Infectious Disease"/>
            <person name="Wu L."/>
            <person name="Ma J."/>
        </authorList>
    </citation>
    <scope>NUCLEOTIDE SEQUENCE [LARGE SCALE GENOMIC DNA]</scope>
    <source>
        <strain evidence="6">CGMCC 1.12376</strain>
    </source>
</reference>
<comment type="caution">
    <text evidence="5">The sequence shown here is derived from an EMBL/GenBank/DDBJ whole genome shotgun (WGS) entry which is preliminary data.</text>
</comment>
<keyword evidence="6" id="KW-1185">Reference proteome</keyword>